<reference evidence="1" key="2">
    <citation type="journal article" date="2015" name="Fish Shellfish Immunol.">
        <title>Early steps in the European eel (Anguilla anguilla)-Vibrio vulnificus interaction in the gills: Role of the RtxA13 toxin.</title>
        <authorList>
            <person name="Callol A."/>
            <person name="Pajuelo D."/>
            <person name="Ebbesson L."/>
            <person name="Teles M."/>
            <person name="MacKenzie S."/>
            <person name="Amaro C."/>
        </authorList>
    </citation>
    <scope>NUCLEOTIDE SEQUENCE</scope>
</reference>
<reference evidence="1" key="1">
    <citation type="submission" date="2014-11" db="EMBL/GenBank/DDBJ databases">
        <authorList>
            <person name="Amaro Gonzalez C."/>
        </authorList>
    </citation>
    <scope>NUCLEOTIDE SEQUENCE</scope>
</reference>
<dbReference type="AlphaFoldDB" id="A0A0E9QZ47"/>
<proteinExistence type="predicted"/>
<organism evidence="1">
    <name type="scientific">Anguilla anguilla</name>
    <name type="common">European freshwater eel</name>
    <name type="synonym">Muraena anguilla</name>
    <dbReference type="NCBI Taxonomy" id="7936"/>
    <lineage>
        <taxon>Eukaryota</taxon>
        <taxon>Metazoa</taxon>
        <taxon>Chordata</taxon>
        <taxon>Craniata</taxon>
        <taxon>Vertebrata</taxon>
        <taxon>Euteleostomi</taxon>
        <taxon>Actinopterygii</taxon>
        <taxon>Neopterygii</taxon>
        <taxon>Teleostei</taxon>
        <taxon>Anguilliformes</taxon>
        <taxon>Anguillidae</taxon>
        <taxon>Anguilla</taxon>
    </lineage>
</organism>
<sequence length="65" mass="7533">MDQIPNAEEHHESPDVCKIYGVRRCNPHQMYHVIYVQPYATSFSTCFVTVNKSVRFTLQRALSTS</sequence>
<evidence type="ECO:0000313" key="1">
    <source>
        <dbReference type="EMBL" id="JAH22129.1"/>
    </source>
</evidence>
<protein>
    <submittedName>
        <fullName evidence="1">Uncharacterized protein</fullName>
    </submittedName>
</protein>
<name>A0A0E9QZ47_ANGAN</name>
<accession>A0A0E9QZ47</accession>
<dbReference type="EMBL" id="GBXM01086448">
    <property type="protein sequence ID" value="JAH22129.1"/>
    <property type="molecule type" value="Transcribed_RNA"/>
</dbReference>